<dbReference type="STRING" id="295108.HT99x_01107"/>
<protein>
    <submittedName>
        <fullName evidence="3">NAD-dependent epimerase/dehydratase family protein</fullName>
    </submittedName>
    <submittedName>
        <fullName evidence="2">Short chain dehydrogenase</fullName>
    </submittedName>
</protein>
<dbReference type="InterPro" id="IPR036291">
    <property type="entry name" value="NAD(P)-bd_dom_sf"/>
</dbReference>
<name>A0A0Q9YPQ9_9GAMM</name>
<reference evidence="2" key="1">
    <citation type="submission" date="2015-09" db="EMBL/GenBank/DDBJ databases">
        <title>Draft Genome Sequences of Two Novel Amoeba-resistant Intranuclear Bacteria, Candidatus Berkiella cookevillensis and Candidatus Berkiella aquae.</title>
        <authorList>
            <person name="Mehari Y.T."/>
            <person name="Arivett B.A."/>
            <person name="Farone A.L."/>
            <person name="Gunderson J.H."/>
            <person name="Farone M.B."/>
        </authorList>
    </citation>
    <scope>NUCLEOTIDE SEQUENCE [LARGE SCALE GENOMIC DNA]</scope>
    <source>
        <strain evidence="2">HT99</strain>
    </source>
</reference>
<dbReference type="InterPro" id="IPR000048">
    <property type="entry name" value="IQ_motif_EF-hand-BS"/>
</dbReference>
<reference evidence="3" key="2">
    <citation type="journal article" date="2016" name="Genome Announc.">
        <title>Draft Genome Sequences of Two Novel Amoeba-Resistant Intranuclear Bacteria, 'Candidatus Berkiella cookevillensis' and 'Candidatus Berkiella aquae'.</title>
        <authorList>
            <person name="Mehari Y.T."/>
            <person name="Arivett B.A."/>
            <person name="Farone A.L."/>
            <person name="Gunderson J.H."/>
            <person name="Farone M.B."/>
        </authorList>
    </citation>
    <scope>NUCLEOTIDE SEQUENCE</scope>
    <source>
        <strain evidence="3">HT99</strain>
    </source>
</reference>
<keyword evidence="4" id="KW-1185">Reference proteome</keyword>
<dbReference type="Pfam" id="PF01370">
    <property type="entry name" value="Epimerase"/>
    <property type="match status" value="1"/>
</dbReference>
<comment type="caution">
    <text evidence="2">The sequence shown here is derived from an EMBL/GenBank/DDBJ whole genome shotgun (WGS) entry which is preliminary data.</text>
</comment>
<evidence type="ECO:0000313" key="4">
    <source>
        <dbReference type="Proteomes" id="UP000051497"/>
    </source>
</evidence>
<proteinExistence type="predicted"/>
<evidence type="ECO:0000313" key="2">
    <source>
        <dbReference type="EMBL" id="KRG21913.1"/>
    </source>
</evidence>
<feature type="domain" description="NAD-dependent epimerase/dehydratase" evidence="1">
    <location>
        <begin position="3"/>
        <end position="205"/>
    </location>
</feature>
<dbReference type="InterPro" id="IPR050177">
    <property type="entry name" value="Lipid_A_modif_metabolic_enz"/>
</dbReference>
<organism evidence="2">
    <name type="scientific">Candidatus Berkiella aquae</name>
    <dbReference type="NCBI Taxonomy" id="295108"/>
    <lineage>
        <taxon>Bacteria</taxon>
        <taxon>Pseudomonadati</taxon>
        <taxon>Pseudomonadota</taxon>
        <taxon>Gammaproteobacteria</taxon>
        <taxon>Candidatus Berkiellales</taxon>
        <taxon>Candidatus Berkiellaceae</taxon>
        <taxon>Candidatus Berkiella</taxon>
    </lineage>
</organism>
<evidence type="ECO:0000259" key="1">
    <source>
        <dbReference type="Pfam" id="PF01370"/>
    </source>
</evidence>
<dbReference type="InterPro" id="IPR001509">
    <property type="entry name" value="Epimerase_deHydtase"/>
</dbReference>
<dbReference type="PROSITE" id="PS50096">
    <property type="entry name" value="IQ"/>
    <property type="match status" value="1"/>
</dbReference>
<dbReference type="PANTHER" id="PTHR43245">
    <property type="entry name" value="BIFUNCTIONAL POLYMYXIN RESISTANCE PROTEIN ARNA"/>
    <property type="match status" value="1"/>
</dbReference>
<dbReference type="Pfam" id="PF00612">
    <property type="entry name" value="IQ"/>
    <property type="match status" value="1"/>
</dbReference>
<accession>A0A0Q9YPQ9</accession>
<dbReference type="PANTHER" id="PTHR43245:SF55">
    <property type="entry name" value="NAD(P)-BINDING DOMAIN-CONTAINING PROTEIN"/>
    <property type="match status" value="1"/>
</dbReference>
<dbReference type="RefSeq" id="WP_075065732.1">
    <property type="nucleotide sequence ID" value="NZ_LKAJ02000001.1"/>
</dbReference>
<evidence type="ECO:0000313" key="3">
    <source>
        <dbReference type="EMBL" id="MCS5710395.1"/>
    </source>
</evidence>
<dbReference type="Gene3D" id="3.40.50.720">
    <property type="entry name" value="NAD(P)-binding Rossmann-like Domain"/>
    <property type="match status" value="1"/>
</dbReference>
<sequence>MAILIMGATGFIGKNLVRFLSENGHHVYGFVHQIEQNQPSQAQLKTLAPWLPPDRILAGDLTKETLSTQWLQKNQIDTVIYAAGQPDVKKAQAEYGRCLYWGHTPTYQINANGAKKVADVCEEAGLAANRTIRFIYLSSIYAGKIIPTSNLQHKSCEHYHFSKWHAQELLKQNKTLAVDIIRLPRMIGPYQNTNAFLARLRDKIFMGTKLDLNDQKMDITPIEALNQLIEKRLNTEVTSYYQLLDLTTNAFEVTSQEMGHLYDELIAERNQTQLLWGQKSLAGPTLRGLAQDIVNIRGVEMDAAATVIQQHIRGYLARKNG</sequence>
<gene>
    <name evidence="3" type="ORF">HT99x_003055</name>
    <name evidence="2" type="ORF">HT99x_01107</name>
</gene>
<dbReference type="Proteomes" id="UP000051497">
    <property type="component" value="Unassembled WGS sequence"/>
</dbReference>
<dbReference type="EMBL" id="LKAJ01000003">
    <property type="protein sequence ID" value="KRG21913.1"/>
    <property type="molecule type" value="Genomic_DNA"/>
</dbReference>
<dbReference type="SUPFAM" id="SSF51735">
    <property type="entry name" value="NAD(P)-binding Rossmann-fold domains"/>
    <property type="match status" value="1"/>
</dbReference>
<dbReference type="OrthoDB" id="9776313at2"/>
<reference evidence="3" key="3">
    <citation type="submission" date="2021-06" db="EMBL/GenBank/DDBJ databases">
        <title>Genomic Description and Analysis of Intracellular Bacteria, Candidatus Berkiella cookevillensis and Candidatus Berkiella aquae.</title>
        <authorList>
            <person name="Kidane D.T."/>
            <person name="Mehari Y.T."/>
            <person name="Rice F.C."/>
            <person name="Arivett B.A."/>
            <person name="Farone A.L."/>
            <person name="Berk S.G."/>
            <person name="Farone M.B."/>
        </authorList>
    </citation>
    <scope>NUCLEOTIDE SEQUENCE</scope>
    <source>
        <strain evidence="3">HT99</strain>
    </source>
</reference>
<dbReference type="AlphaFoldDB" id="A0A0Q9YPQ9"/>
<dbReference type="EMBL" id="LKAJ02000001">
    <property type="protein sequence ID" value="MCS5710395.1"/>
    <property type="molecule type" value="Genomic_DNA"/>
</dbReference>